<dbReference type="InterPro" id="IPR016186">
    <property type="entry name" value="C-type_lectin-like/link_sf"/>
</dbReference>
<dbReference type="SMART" id="SM00034">
    <property type="entry name" value="CLECT"/>
    <property type="match status" value="1"/>
</dbReference>
<dbReference type="InterPro" id="IPR016187">
    <property type="entry name" value="CTDL_fold"/>
</dbReference>
<dbReference type="Gene3D" id="3.10.100.10">
    <property type="entry name" value="Mannose-Binding Protein A, subunit A"/>
    <property type="match status" value="1"/>
</dbReference>
<feature type="chain" id="PRO_5038404238" evidence="1">
    <location>
        <begin position="20"/>
        <end position="532"/>
    </location>
</feature>
<dbReference type="Proteomes" id="UP000822369">
    <property type="component" value="Chromosome 3"/>
</dbReference>
<dbReference type="PROSITE" id="PS50041">
    <property type="entry name" value="C_TYPE_LECTIN_2"/>
    <property type="match status" value="1"/>
</dbReference>
<evidence type="ECO:0000256" key="1">
    <source>
        <dbReference type="SAM" id="SignalP"/>
    </source>
</evidence>
<dbReference type="AlphaFoldDB" id="A0A9D3C166"/>
<keyword evidence="1" id="KW-0732">Signal</keyword>
<dbReference type="KEGG" id="nfu:107379034"/>
<comment type="caution">
    <text evidence="3">The sequence shown here is derived from an EMBL/GenBank/DDBJ whole genome shotgun (WGS) entry which is preliminary data.</text>
</comment>
<proteinExistence type="predicted"/>
<evidence type="ECO:0000313" key="3">
    <source>
        <dbReference type="EMBL" id="KAF7226449.1"/>
    </source>
</evidence>
<dbReference type="Pfam" id="PF00059">
    <property type="entry name" value="Lectin_C"/>
    <property type="match status" value="1"/>
</dbReference>
<dbReference type="Pfam" id="PF17517">
    <property type="entry name" value="IgGFc_binding"/>
    <property type="match status" value="1"/>
</dbReference>
<evidence type="ECO:0000259" key="2">
    <source>
        <dbReference type="PROSITE" id="PS50041"/>
    </source>
</evidence>
<accession>A0A9D3C166</accession>
<dbReference type="PANTHER" id="PTHR46534">
    <property type="entry name" value="IGGFC_BINDING DOMAIN-CONTAINING PROTEIN"/>
    <property type="match status" value="1"/>
</dbReference>
<dbReference type="OMA" id="ENIAYYY"/>
<name>A0A9D3C166_NOTFU</name>
<gene>
    <name evidence="3" type="ORF">G4P62_005350</name>
</gene>
<organism evidence="3 4">
    <name type="scientific">Nothobranchius furzeri</name>
    <name type="common">Turquoise killifish</name>
    <dbReference type="NCBI Taxonomy" id="105023"/>
    <lineage>
        <taxon>Eukaryota</taxon>
        <taxon>Metazoa</taxon>
        <taxon>Chordata</taxon>
        <taxon>Craniata</taxon>
        <taxon>Vertebrata</taxon>
        <taxon>Euteleostomi</taxon>
        <taxon>Actinopterygii</taxon>
        <taxon>Neopterygii</taxon>
        <taxon>Teleostei</taxon>
        <taxon>Neoteleostei</taxon>
        <taxon>Acanthomorphata</taxon>
        <taxon>Ovalentaria</taxon>
        <taxon>Atherinomorphae</taxon>
        <taxon>Cyprinodontiformes</taxon>
        <taxon>Nothobranchiidae</taxon>
        <taxon>Nothobranchius</taxon>
    </lineage>
</organism>
<dbReference type="SUPFAM" id="SSF56436">
    <property type="entry name" value="C-type lectin-like"/>
    <property type="match status" value="1"/>
</dbReference>
<dbReference type="CDD" id="cd00037">
    <property type="entry name" value="CLECT"/>
    <property type="match status" value="1"/>
</dbReference>
<dbReference type="InterPro" id="IPR001304">
    <property type="entry name" value="C-type_lectin-like"/>
</dbReference>
<dbReference type="InterPro" id="IPR035234">
    <property type="entry name" value="IgGFc-bd_N"/>
</dbReference>
<feature type="domain" description="C-type lectin" evidence="2">
    <location>
        <begin position="420"/>
        <end position="523"/>
    </location>
</feature>
<sequence>MNVRTSRLIFLLLAALTSATPPGNSTGQRFVVVFPENIAYYYPTSSQNKVWVTALHNATQVTVASQTQTLNSGQTSSFNTDVELKKLDVPGSQMNPPYEAFSVSNDTVQVTSNKNIIVQAFSMRKLSIQTALVIPTDKLGTKYFIPPVPQILGTTDGPVTPNVTERGPFRVIIVNSQQQNTVTFKGQGETSVTLQSNQVAQIWVPNDTTKQVVVSQFPVAVLFSHPCAMKYGCTCGLLTAALPPARDRSVKFPVPMLLAQNASVLQSDNRSSSVVPLNLNSTLVESSGTVVLYRPGLLLTLIPETEFASCFLVPSMQSNNGFIIIVVNKNSTSGIHIGTSQLQNPMWQELDGTDYISTNLSVTSDTTVVWHESSTMAVYFVANQSNLWFGNPAAVISSTPDFRGCAVTAEVVEVQSSAYSWTESIGSCKNETLELISLSDGRFQSQICTKLRQDSPQDVWIGVRRSSMTGDWYWLNNNPFTNTNWADGEPGGVEEGQCAVMSLNNNCGWRDEDCCKAIRPVCYQGPELLKLS</sequence>
<evidence type="ECO:0000313" key="4">
    <source>
        <dbReference type="Proteomes" id="UP000822369"/>
    </source>
</evidence>
<reference evidence="3" key="1">
    <citation type="submission" date="2020-03" db="EMBL/GenBank/DDBJ databases">
        <title>Intra-Species Differences in Population Size shape Life History and Genome Evolution.</title>
        <authorList>
            <person name="Willemsen D."/>
            <person name="Cui R."/>
            <person name="Valenzano D.R."/>
        </authorList>
    </citation>
    <scope>NUCLEOTIDE SEQUENCE</scope>
    <source>
        <strain evidence="3">GRZ</strain>
        <tissue evidence="3">Whole</tissue>
    </source>
</reference>
<protein>
    <submittedName>
        <fullName evidence="3">Transcript variant X1</fullName>
    </submittedName>
</protein>
<feature type="signal peptide" evidence="1">
    <location>
        <begin position="1"/>
        <end position="19"/>
    </location>
</feature>
<dbReference type="EMBL" id="JAAVVJ010000003">
    <property type="protein sequence ID" value="KAF7226449.1"/>
    <property type="molecule type" value="Genomic_DNA"/>
</dbReference>
<dbReference type="PANTHER" id="PTHR46534:SF2">
    <property type="entry name" value="VWFD DOMAIN-CONTAINING PROTEIN"/>
    <property type="match status" value="1"/>
</dbReference>